<dbReference type="Proteomes" id="UP000620046">
    <property type="component" value="Unassembled WGS sequence"/>
</dbReference>
<accession>A0ABQ1FKE5</accession>
<proteinExistence type="predicted"/>
<name>A0ABQ1FKE5_9GAMM</name>
<evidence type="ECO:0000313" key="2">
    <source>
        <dbReference type="Proteomes" id="UP000620046"/>
    </source>
</evidence>
<organism evidence="1 2">
    <name type="scientific">Dyella nitratireducens</name>
    <dbReference type="NCBI Taxonomy" id="1849580"/>
    <lineage>
        <taxon>Bacteria</taxon>
        <taxon>Pseudomonadati</taxon>
        <taxon>Pseudomonadota</taxon>
        <taxon>Gammaproteobacteria</taxon>
        <taxon>Lysobacterales</taxon>
        <taxon>Rhodanobacteraceae</taxon>
        <taxon>Dyella</taxon>
    </lineage>
</organism>
<dbReference type="EMBL" id="BMJA01000001">
    <property type="protein sequence ID" value="GGA16417.1"/>
    <property type="molecule type" value="Genomic_DNA"/>
</dbReference>
<sequence>MSTTYRWYRVGLPKKGVGIVKLLSKYPLLAESEFGFTPLEDDGQIQKLRFLWRTKVVVTRISDEGVPFNEEFASVNFLDFAIIFRDVRSYFRLENPGHGGKHLFNAIETISGLDFTCEPMKFQFSNPAEIFGGVESAKLTGLSVSGAVVTQDLVARLEFASKQGMDVEKIRWLKGVEYRIDSSAFEVTYRGLKGHVTLSSGGTMKVSGALSPRLVTQVEKYLTGTKRRS</sequence>
<keyword evidence="2" id="KW-1185">Reference proteome</keyword>
<dbReference type="RefSeq" id="WP_188792235.1">
    <property type="nucleotide sequence ID" value="NZ_BMJA01000001.1"/>
</dbReference>
<comment type="caution">
    <text evidence="1">The sequence shown here is derived from an EMBL/GenBank/DDBJ whole genome shotgun (WGS) entry which is preliminary data.</text>
</comment>
<evidence type="ECO:0000313" key="1">
    <source>
        <dbReference type="EMBL" id="GGA16417.1"/>
    </source>
</evidence>
<protein>
    <submittedName>
        <fullName evidence="1">Uncharacterized protein</fullName>
    </submittedName>
</protein>
<gene>
    <name evidence="1" type="ORF">GCM10010981_00050</name>
</gene>
<reference evidence="2" key="1">
    <citation type="journal article" date="2019" name="Int. J. Syst. Evol. Microbiol.">
        <title>The Global Catalogue of Microorganisms (GCM) 10K type strain sequencing project: providing services to taxonomists for standard genome sequencing and annotation.</title>
        <authorList>
            <consortium name="The Broad Institute Genomics Platform"/>
            <consortium name="The Broad Institute Genome Sequencing Center for Infectious Disease"/>
            <person name="Wu L."/>
            <person name="Ma J."/>
        </authorList>
    </citation>
    <scope>NUCLEOTIDE SEQUENCE [LARGE SCALE GENOMIC DNA]</scope>
    <source>
        <strain evidence="2">CGMCC 1.15439</strain>
    </source>
</reference>